<feature type="domain" description="GST N-terminal" evidence="1">
    <location>
        <begin position="1"/>
        <end position="78"/>
    </location>
</feature>
<dbReference type="PANTHER" id="PTHR42673">
    <property type="entry name" value="MALEYLACETOACETATE ISOMERASE"/>
    <property type="match status" value="1"/>
</dbReference>
<dbReference type="Gene3D" id="1.20.1050.10">
    <property type="match status" value="1"/>
</dbReference>
<dbReference type="InterPro" id="IPR040079">
    <property type="entry name" value="Glutathione_S-Trfase"/>
</dbReference>
<dbReference type="Pfam" id="PF14497">
    <property type="entry name" value="GST_C_3"/>
    <property type="match status" value="1"/>
</dbReference>
<feature type="domain" description="GST C-terminal" evidence="2">
    <location>
        <begin position="83"/>
        <end position="213"/>
    </location>
</feature>
<accession>A0ABT3T3N8</accession>
<gene>
    <name evidence="3" type="ORF">EYC82_01970</name>
</gene>
<dbReference type="Pfam" id="PF13417">
    <property type="entry name" value="GST_N_3"/>
    <property type="match status" value="1"/>
</dbReference>
<keyword evidence="4" id="KW-1185">Reference proteome</keyword>
<dbReference type="SFLD" id="SFLDG00358">
    <property type="entry name" value="Main_(cytGST)"/>
    <property type="match status" value="1"/>
</dbReference>
<proteinExistence type="predicted"/>
<evidence type="ECO:0000313" key="4">
    <source>
        <dbReference type="Proteomes" id="UP001143304"/>
    </source>
</evidence>
<name>A0ABT3T3N8_9GAMM</name>
<dbReference type="InterPro" id="IPR036282">
    <property type="entry name" value="Glutathione-S-Trfase_C_sf"/>
</dbReference>
<dbReference type="PROSITE" id="PS50404">
    <property type="entry name" value="GST_NTER"/>
    <property type="match status" value="1"/>
</dbReference>
<dbReference type="SUPFAM" id="SSF47616">
    <property type="entry name" value="GST C-terminal domain-like"/>
    <property type="match status" value="1"/>
</dbReference>
<comment type="caution">
    <text evidence="3">The sequence shown here is derived from an EMBL/GenBank/DDBJ whole genome shotgun (WGS) entry which is preliminary data.</text>
</comment>
<evidence type="ECO:0000259" key="1">
    <source>
        <dbReference type="PROSITE" id="PS50404"/>
    </source>
</evidence>
<evidence type="ECO:0000259" key="2">
    <source>
        <dbReference type="PROSITE" id="PS50405"/>
    </source>
</evidence>
<reference evidence="3" key="1">
    <citation type="submission" date="2019-02" db="EMBL/GenBank/DDBJ databases">
        <authorList>
            <person name="Li S.-H."/>
        </authorList>
    </citation>
    <scope>NUCLEOTIDE SEQUENCE</scope>
    <source>
        <strain evidence="3">IMCC11814</strain>
    </source>
</reference>
<dbReference type="SUPFAM" id="SSF52833">
    <property type="entry name" value="Thioredoxin-like"/>
    <property type="match status" value="1"/>
</dbReference>
<dbReference type="PROSITE" id="PS50405">
    <property type="entry name" value="GST_CTER"/>
    <property type="match status" value="1"/>
</dbReference>
<dbReference type="CDD" id="cd00570">
    <property type="entry name" value="GST_N_family"/>
    <property type="match status" value="1"/>
</dbReference>
<dbReference type="PANTHER" id="PTHR42673:SF21">
    <property type="entry name" value="GLUTATHIONE S-TRANSFERASE YFCF"/>
    <property type="match status" value="1"/>
</dbReference>
<dbReference type="Proteomes" id="UP001143304">
    <property type="component" value="Unassembled WGS sequence"/>
</dbReference>
<evidence type="ECO:0000313" key="3">
    <source>
        <dbReference type="EMBL" id="MCX2976124.1"/>
    </source>
</evidence>
<dbReference type="Gene3D" id="3.40.30.10">
    <property type="entry name" value="Glutaredoxin"/>
    <property type="match status" value="1"/>
</dbReference>
<dbReference type="InterPro" id="IPR010987">
    <property type="entry name" value="Glutathione-S-Trfase_C-like"/>
</dbReference>
<dbReference type="InterPro" id="IPR004045">
    <property type="entry name" value="Glutathione_S-Trfase_N"/>
</dbReference>
<dbReference type="EMBL" id="SHNO01000001">
    <property type="protein sequence ID" value="MCX2976124.1"/>
    <property type="molecule type" value="Genomic_DNA"/>
</dbReference>
<protein>
    <submittedName>
        <fullName evidence="3">Glutathione S-transferase family protein</fullName>
    </submittedName>
</protein>
<dbReference type="InterPro" id="IPR004046">
    <property type="entry name" value="GST_C"/>
</dbReference>
<sequence length="213" mass="24137">MMVLHGASASPFVRKVLVALKIKGLSYEQLQQMPFTKDEEYRRLNPLGKIPTLQVGALTICDSTVICEYLEDSQPEPPLYPRDSGDRAMARWYEELGGTRIAELAAGIFFQRFMRPMVLKQEPDEELVEKIINKQLPPLLDYLETRVPESDYLFGDFMIADMSLMSPFVNAAYAGYELDAARWPCFSGFVERVKAHPVVHDVLQDEAAIMGRG</sequence>
<dbReference type="SFLD" id="SFLDS00019">
    <property type="entry name" value="Glutathione_Transferase_(cytos"/>
    <property type="match status" value="1"/>
</dbReference>
<organism evidence="3 4">
    <name type="scientific">Candidatus Marimicrobium litorale</name>
    <dbReference type="NCBI Taxonomy" id="2518991"/>
    <lineage>
        <taxon>Bacteria</taxon>
        <taxon>Pseudomonadati</taxon>
        <taxon>Pseudomonadota</taxon>
        <taxon>Gammaproteobacteria</taxon>
        <taxon>Cellvibrionales</taxon>
        <taxon>Halieaceae</taxon>
        <taxon>Marimicrobium</taxon>
    </lineage>
</organism>
<dbReference type="InterPro" id="IPR036249">
    <property type="entry name" value="Thioredoxin-like_sf"/>
</dbReference>